<keyword evidence="5" id="KW-0472">Membrane</keyword>
<sequence>MSGQSEEKIKKPLIVITGASSGIGEACARYFYKEGHPLLLLARRLEKMEKQFGEMKNILIKKVDVTKYDEMQAVLEDAEKMYGPCDCLINNAGVSFLGQIVCVPLFFFFFSRSKINKKKRVLIIKGYTRNGRMECNDTSQCLVFGTLHGIKSVLKGMKERKHGTIINISSIAGKHVYEILTVYCATKFAIRAISEGLRAEAGTCGVRVITVFPGFVEVKSGYYFILWLCRNTEIFKPNKGRKEQAIVEEAQQSMPNGILQPEDIASAFAIAKLILIVFISKRFNAIKLQIISFFKKTIFTKKIVPVCFSFDFMNWFLHNFLVLRKEASSI</sequence>
<protein>
    <submittedName>
        <fullName evidence="6">Oxidoreductase, short-chain dehydrogenase/reductase family protein</fullName>
    </submittedName>
</protein>
<name>X6LX95_RETFI</name>
<comment type="function">
    <text evidence="3">Putative oxidoreductase.</text>
</comment>
<feature type="transmembrane region" description="Helical" evidence="5">
    <location>
        <begin position="12"/>
        <end position="32"/>
    </location>
</feature>
<dbReference type="InterPro" id="IPR002347">
    <property type="entry name" value="SDR_fam"/>
</dbReference>
<dbReference type="Pfam" id="PF00106">
    <property type="entry name" value="adh_short"/>
    <property type="match status" value="2"/>
</dbReference>
<dbReference type="GO" id="GO:0016020">
    <property type="term" value="C:membrane"/>
    <property type="evidence" value="ECO:0007669"/>
    <property type="project" value="TreeGrafter"/>
</dbReference>
<evidence type="ECO:0000256" key="4">
    <source>
        <dbReference type="RuleBase" id="RU000363"/>
    </source>
</evidence>
<dbReference type="Proteomes" id="UP000023152">
    <property type="component" value="Unassembled WGS sequence"/>
</dbReference>
<evidence type="ECO:0000313" key="6">
    <source>
        <dbReference type="EMBL" id="ETO05961.1"/>
    </source>
</evidence>
<comment type="caution">
    <text evidence="6">The sequence shown here is derived from an EMBL/GenBank/DDBJ whole genome shotgun (WGS) entry which is preliminary data.</text>
</comment>
<dbReference type="PRINTS" id="PR00081">
    <property type="entry name" value="GDHRDH"/>
</dbReference>
<dbReference type="AlphaFoldDB" id="X6LX95"/>
<organism evidence="6 7">
    <name type="scientific">Reticulomyxa filosa</name>
    <dbReference type="NCBI Taxonomy" id="46433"/>
    <lineage>
        <taxon>Eukaryota</taxon>
        <taxon>Sar</taxon>
        <taxon>Rhizaria</taxon>
        <taxon>Retaria</taxon>
        <taxon>Foraminifera</taxon>
        <taxon>Monothalamids</taxon>
        <taxon>Reticulomyxidae</taxon>
        <taxon>Reticulomyxa</taxon>
    </lineage>
</organism>
<evidence type="ECO:0000256" key="3">
    <source>
        <dbReference type="ARBA" id="ARBA00037096"/>
    </source>
</evidence>
<reference evidence="6 7" key="1">
    <citation type="journal article" date="2013" name="Curr. Biol.">
        <title>The Genome of the Foraminiferan Reticulomyxa filosa.</title>
        <authorList>
            <person name="Glockner G."/>
            <person name="Hulsmann N."/>
            <person name="Schleicher M."/>
            <person name="Noegel A.A."/>
            <person name="Eichinger L."/>
            <person name="Gallinger C."/>
            <person name="Pawlowski J."/>
            <person name="Sierra R."/>
            <person name="Euteneuer U."/>
            <person name="Pillet L."/>
            <person name="Moustafa A."/>
            <person name="Platzer M."/>
            <person name="Groth M."/>
            <person name="Szafranski K."/>
            <person name="Schliwa M."/>
        </authorList>
    </citation>
    <scope>NUCLEOTIDE SEQUENCE [LARGE SCALE GENOMIC DNA]</scope>
</reference>
<dbReference type="EMBL" id="ASPP01027628">
    <property type="protein sequence ID" value="ETO05961.1"/>
    <property type="molecule type" value="Genomic_DNA"/>
</dbReference>
<comment type="similarity">
    <text evidence="1 4">Belongs to the short-chain dehydrogenases/reductases (SDR) family.</text>
</comment>
<dbReference type="PANTHER" id="PTHR44196">
    <property type="entry name" value="DEHYDROGENASE/REDUCTASE SDR FAMILY MEMBER 7B"/>
    <property type="match status" value="1"/>
</dbReference>
<keyword evidence="5" id="KW-1133">Transmembrane helix</keyword>
<dbReference type="PANTHER" id="PTHR44196:SF1">
    <property type="entry name" value="DEHYDROGENASE_REDUCTASE SDR FAMILY MEMBER 7B"/>
    <property type="match status" value="1"/>
</dbReference>
<dbReference type="Gene3D" id="3.40.50.720">
    <property type="entry name" value="NAD(P)-binding Rossmann-like Domain"/>
    <property type="match status" value="1"/>
</dbReference>
<evidence type="ECO:0000256" key="5">
    <source>
        <dbReference type="SAM" id="Phobius"/>
    </source>
</evidence>
<dbReference type="OrthoDB" id="6251714at2759"/>
<proteinExistence type="inferred from homology"/>
<evidence type="ECO:0000256" key="1">
    <source>
        <dbReference type="ARBA" id="ARBA00006484"/>
    </source>
</evidence>
<dbReference type="InterPro" id="IPR020904">
    <property type="entry name" value="Sc_DH/Rdtase_CS"/>
</dbReference>
<dbReference type="SUPFAM" id="SSF51735">
    <property type="entry name" value="NAD(P)-binding Rossmann-fold domains"/>
    <property type="match status" value="1"/>
</dbReference>
<gene>
    <name evidence="6" type="ORF">RFI_31430</name>
</gene>
<keyword evidence="7" id="KW-1185">Reference proteome</keyword>
<evidence type="ECO:0000256" key="2">
    <source>
        <dbReference type="ARBA" id="ARBA00023002"/>
    </source>
</evidence>
<dbReference type="PRINTS" id="PR00080">
    <property type="entry name" value="SDRFAMILY"/>
</dbReference>
<keyword evidence="5" id="KW-0812">Transmembrane</keyword>
<accession>X6LX95</accession>
<feature type="transmembrane region" description="Helical" evidence="5">
    <location>
        <begin position="88"/>
        <end position="110"/>
    </location>
</feature>
<dbReference type="GO" id="GO:0016491">
    <property type="term" value="F:oxidoreductase activity"/>
    <property type="evidence" value="ECO:0007669"/>
    <property type="project" value="UniProtKB-KW"/>
</dbReference>
<evidence type="ECO:0000313" key="7">
    <source>
        <dbReference type="Proteomes" id="UP000023152"/>
    </source>
</evidence>
<keyword evidence="2" id="KW-0560">Oxidoreductase</keyword>
<dbReference type="CDD" id="cd05233">
    <property type="entry name" value="SDR_c"/>
    <property type="match status" value="1"/>
</dbReference>
<dbReference type="InterPro" id="IPR036291">
    <property type="entry name" value="NAD(P)-bd_dom_sf"/>
</dbReference>
<dbReference type="PROSITE" id="PS00061">
    <property type="entry name" value="ADH_SHORT"/>
    <property type="match status" value="1"/>
</dbReference>